<name>A0A132HHG3_9BURK</name>
<accession>A0A132HHG3</accession>
<evidence type="ECO:0000313" key="2">
    <source>
        <dbReference type="Proteomes" id="UP000253772"/>
    </source>
</evidence>
<reference evidence="1 2" key="1">
    <citation type="submission" date="2019-03" db="EMBL/GenBank/DDBJ databases">
        <title>Comparative insights into the high quality Complete genome sequence of highly metal resistant Cupriavidus metallidurans strain BS1 isolated from a gold-copper mine.</title>
        <authorList>
            <person name="Mazhar H.S."/>
            <person name="Rensing C."/>
        </authorList>
    </citation>
    <scope>NUCLEOTIDE SEQUENCE [LARGE SCALE GENOMIC DNA]</scope>
    <source>
        <strain evidence="1 2">BS1</strain>
    </source>
</reference>
<dbReference type="AlphaFoldDB" id="A0A132HHG3"/>
<proteinExistence type="predicted"/>
<dbReference type="Proteomes" id="UP000253772">
    <property type="component" value="Chromosome c2"/>
</dbReference>
<protein>
    <submittedName>
        <fullName evidence="1">Uncharacterized protein</fullName>
    </submittedName>
</protein>
<gene>
    <name evidence="1" type="ORF">DDF84_027840</name>
</gene>
<dbReference type="OrthoDB" id="8969913at2"/>
<dbReference type="GeneID" id="92822679"/>
<evidence type="ECO:0000313" key="1">
    <source>
        <dbReference type="EMBL" id="QBP13434.1"/>
    </source>
</evidence>
<sequence>MKKLHTAILTAALSILAGTAVAAPAEGQVHRPRDPFTDGARAGASASDVYAGGARIDKRDVFTDGARIGARDVFTDGAHGL</sequence>
<dbReference type="RefSeq" id="WP_008642700.1">
    <property type="nucleotide sequence ID" value="NZ_CP026544.1"/>
</dbReference>
<organism evidence="1 2">
    <name type="scientific">Cupriavidus metallidurans</name>
    <dbReference type="NCBI Taxonomy" id="119219"/>
    <lineage>
        <taxon>Bacteria</taxon>
        <taxon>Pseudomonadati</taxon>
        <taxon>Pseudomonadota</taxon>
        <taxon>Betaproteobacteria</taxon>
        <taxon>Burkholderiales</taxon>
        <taxon>Burkholderiaceae</taxon>
        <taxon>Cupriavidus</taxon>
    </lineage>
</organism>
<dbReference type="EMBL" id="CP037901">
    <property type="protein sequence ID" value="QBP13434.1"/>
    <property type="molecule type" value="Genomic_DNA"/>
</dbReference>